<proteinExistence type="predicted"/>
<keyword evidence="3" id="KW-1185">Reference proteome</keyword>
<dbReference type="AlphaFoldDB" id="A0A942E790"/>
<feature type="chain" id="PRO_5038130952" evidence="1">
    <location>
        <begin position="24"/>
        <end position="129"/>
    </location>
</feature>
<dbReference type="EMBL" id="JAGXTP010000001">
    <property type="protein sequence ID" value="MBS3849538.1"/>
    <property type="molecule type" value="Genomic_DNA"/>
</dbReference>
<sequence length="129" mass="13465">MSPALKPVLFAALLSLTPTLAVAQTASSTDTGMISIAQVFELAERADGDRGARMAVTAYLAALGETTRALLQQAEARGISPVRCNTDISLTKHSVLEALHAAAPDSARWSNTPATPIIVADMFDRAGCL</sequence>
<feature type="signal peptide" evidence="1">
    <location>
        <begin position="1"/>
        <end position="23"/>
    </location>
</feature>
<organism evidence="2 3">
    <name type="scientific">Devosia litorisediminis</name>
    <dbReference type="NCBI Taxonomy" id="2829817"/>
    <lineage>
        <taxon>Bacteria</taxon>
        <taxon>Pseudomonadati</taxon>
        <taxon>Pseudomonadota</taxon>
        <taxon>Alphaproteobacteria</taxon>
        <taxon>Hyphomicrobiales</taxon>
        <taxon>Devosiaceae</taxon>
        <taxon>Devosia</taxon>
    </lineage>
</organism>
<protein>
    <submittedName>
        <fullName evidence="2">Chlorophyllide reductase</fullName>
    </submittedName>
</protein>
<reference evidence="2" key="1">
    <citation type="submission" date="2021-04" db="EMBL/GenBank/DDBJ databases">
        <title>Devosia litorisediminis sp. nov., isolated from a sand dune.</title>
        <authorList>
            <person name="Park S."/>
            <person name="Yoon J.-H."/>
        </authorList>
    </citation>
    <scope>NUCLEOTIDE SEQUENCE</scope>
    <source>
        <strain evidence="2">BSSL-BM10</strain>
    </source>
</reference>
<dbReference type="RefSeq" id="WP_212659003.1">
    <property type="nucleotide sequence ID" value="NZ_JAGXTP010000001.1"/>
</dbReference>
<dbReference type="Proteomes" id="UP000678281">
    <property type="component" value="Unassembled WGS sequence"/>
</dbReference>
<evidence type="ECO:0000313" key="2">
    <source>
        <dbReference type="EMBL" id="MBS3849538.1"/>
    </source>
</evidence>
<accession>A0A942E790</accession>
<keyword evidence="1" id="KW-0732">Signal</keyword>
<comment type="caution">
    <text evidence="2">The sequence shown here is derived from an EMBL/GenBank/DDBJ whole genome shotgun (WGS) entry which is preliminary data.</text>
</comment>
<evidence type="ECO:0000313" key="3">
    <source>
        <dbReference type="Proteomes" id="UP000678281"/>
    </source>
</evidence>
<name>A0A942E790_9HYPH</name>
<evidence type="ECO:0000256" key="1">
    <source>
        <dbReference type="SAM" id="SignalP"/>
    </source>
</evidence>
<gene>
    <name evidence="2" type="ORF">KD146_12600</name>
</gene>